<protein>
    <submittedName>
        <fullName evidence="1">Uncharacterized protein</fullName>
    </submittedName>
</protein>
<accession>A0A0E9XU51</accession>
<name>A0A0E9XU51_ANGAN</name>
<reference evidence="1" key="1">
    <citation type="submission" date="2014-11" db="EMBL/GenBank/DDBJ databases">
        <authorList>
            <person name="Amaro Gonzalez C."/>
        </authorList>
    </citation>
    <scope>NUCLEOTIDE SEQUENCE</scope>
</reference>
<reference evidence="1" key="2">
    <citation type="journal article" date="2015" name="Fish Shellfish Immunol.">
        <title>Early steps in the European eel (Anguilla anguilla)-Vibrio vulnificus interaction in the gills: Role of the RtxA13 toxin.</title>
        <authorList>
            <person name="Callol A."/>
            <person name="Pajuelo D."/>
            <person name="Ebbesson L."/>
            <person name="Teles M."/>
            <person name="MacKenzie S."/>
            <person name="Amaro C."/>
        </authorList>
    </citation>
    <scope>NUCLEOTIDE SEQUENCE</scope>
</reference>
<organism evidence="1">
    <name type="scientific">Anguilla anguilla</name>
    <name type="common">European freshwater eel</name>
    <name type="synonym">Muraena anguilla</name>
    <dbReference type="NCBI Taxonomy" id="7936"/>
    <lineage>
        <taxon>Eukaryota</taxon>
        <taxon>Metazoa</taxon>
        <taxon>Chordata</taxon>
        <taxon>Craniata</taxon>
        <taxon>Vertebrata</taxon>
        <taxon>Euteleostomi</taxon>
        <taxon>Actinopterygii</taxon>
        <taxon>Neopterygii</taxon>
        <taxon>Teleostei</taxon>
        <taxon>Anguilliformes</taxon>
        <taxon>Anguillidae</taxon>
        <taxon>Anguilla</taxon>
    </lineage>
</organism>
<dbReference type="AlphaFoldDB" id="A0A0E9XU51"/>
<evidence type="ECO:0000313" key="1">
    <source>
        <dbReference type="EMBL" id="JAI05937.1"/>
    </source>
</evidence>
<proteinExistence type="predicted"/>
<dbReference type="EMBL" id="GBXM01002641">
    <property type="protein sequence ID" value="JAI05937.1"/>
    <property type="molecule type" value="Transcribed_RNA"/>
</dbReference>
<sequence length="25" mass="2759">MGLSVLVITAGCHFTHTHTYSIIRT</sequence>